<name>A0ABN6FST4_9GAMM</name>
<dbReference type="InterPro" id="IPR006311">
    <property type="entry name" value="TAT_signal"/>
</dbReference>
<evidence type="ECO:0000313" key="5">
    <source>
        <dbReference type="EMBL" id="BCT92764.1"/>
    </source>
</evidence>
<dbReference type="Gene3D" id="2.30.42.10">
    <property type="match status" value="2"/>
</dbReference>
<keyword evidence="6" id="KW-1185">Reference proteome</keyword>
<gene>
    <name evidence="5" type="ORF">LYSCAS_17880</name>
</gene>
<comment type="cofactor">
    <cofactor evidence="1">
        <name>Zn(2+)</name>
        <dbReference type="ChEBI" id="CHEBI:29105"/>
    </cofactor>
</comment>
<dbReference type="PANTHER" id="PTHR42837:SF2">
    <property type="entry name" value="MEMBRANE METALLOPROTEASE ARASP2, CHLOROPLASTIC-RELATED"/>
    <property type="match status" value="1"/>
</dbReference>
<dbReference type="EMBL" id="AP024545">
    <property type="protein sequence ID" value="BCT92764.1"/>
    <property type="molecule type" value="Genomic_DNA"/>
</dbReference>
<dbReference type="RefSeq" id="WP_213433668.1">
    <property type="nucleotide sequence ID" value="NZ_AP024545.1"/>
</dbReference>
<dbReference type="InterPro" id="IPR001478">
    <property type="entry name" value="PDZ"/>
</dbReference>
<dbReference type="PANTHER" id="PTHR42837">
    <property type="entry name" value="REGULATOR OF SIGMA-E PROTEASE RSEP"/>
    <property type="match status" value="1"/>
</dbReference>
<protein>
    <recommendedName>
        <fullName evidence="4">PDZ domain-containing protein</fullName>
    </recommendedName>
</protein>
<accession>A0ABN6FST4</accession>
<keyword evidence="3" id="KW-0732">Signal</keyword>
<feature type="region of interest" description="Disordered" evidence="2">
    <location>
        <begin position="327"/>
        <end position="353"/>
    </location>
</feature>
<dbReference type="SMART" id="SM00228">
    <property type="entry name" value="PDZ"/>
    <property type="match status" value="2"/>
</dbReference>
<dbReference type="Proteomes" id="UP000681317">
    <property type="component" value="Chromosome"/>
</dbReference>
<sequence length="424" mass="44406">MQPIRTRSLLGLAVALALAGGLAAAQTPAPKARVAAAPATKVRVADPATEAQLAAAQKDLEQAARRVAALNRQLGRDNGRVQVIDQRMVLKPVIGVVLAPDAQGGVRVAGVTPDSGAAKAGLKTGDRITSVNGTQVLGTTSELRVDNARTLLSDMEEGKPVRIGYQRGGQTATASVVPRMEPETVVLRGAEPGEGRRIHLIDVPGMAPGLEQEIIRIGPRGDCKGQDCKVPMLAEAFRWNGLNLASVDPALGRYFGTDRGVLVLSAGADLAGLQPGDVIQKIDGRAVSSPRDAMDALRDKPENAMALVEYLRDRKVASTRVKVPKAMPFRVPAPPPPPPPRAPKAPLPPPPPPAAMEDLHLEHGTIALYRDGTRVAYAPDAPGQIVIDHVIAPTSLPAPPEPPMAPDAPGAPDVEIITEDVRGN</sequence>
<evidence type="ECO:0000259" key="4">
    <source>
        <dbReference type="PROSITE" id="PS50106"/>
    </source>
</evidence>
<feature type="domain" description="PDZ" evidence="4">
    <location>
        <begin position="80"/>
        <end position="152"/>
    </location>
</feature>
<reference evidence="5 6" key="1">
    <citation type="submission" date="2021-03" db="EMBL/GenBank/DDBJ databases">
        <title>Complete Genome Sequences of Two Lysobacter Strains Isolated from Sea Water (Lysobacter caseinilyticus) and Soil (Lysobacter helvus) in South Korea.</title>
        <authorList>
            <person name="Watanabe Y."/>
            <person name="Arakawa K."/>
        </authorList>
    </citation>
    <scope>NUCLEOTIDE SEQUENCE [LARGE SCALE GENOMIC DNA]</scope>
    <source>
        <strain evidence="5 6">KVB24</strain>
    </source>
</reference>
<feature type="signal peptide" evidence="3">
    <location>
        <begin position="1"/>
        <end position="25"/>
    </location>
</feature>
<organism evidence="5 6">
    <name type="scientific">Noviluteimonas caseinilytica</name>
    <dbReference type="NCBI Taxonomy" id="2675101"/>
    <lineage>
        <taxon>Bacteria</taxon>
        <taxon>Pseudomonadati</taxon>
        <taxon>Pseudomonadota</taxon>
        <taxon>Gammaproteobacteria</taxon>
        <taxon>Lysobacterales</taxon>
        <taxon>Lysobacteraceae</taxon>
        <taxon>Noviluteimonas</taxon>
    </lineage>
</organism>
<proteinExistence type="predicted"/>
<evidence type="ECO:0000313" key="6">
    <source>
        <dbReference type="Proteomes" id="UP000681317"/>
    </source>
</evidence>
<evidence type="ECO:0000256" key="1">
    <source>
        <dbReference type="ARBA" id="ARBA00001947"/>
    </source>
</evidence>
<dbReference type="Pfam" id="PF13180">
    <property type="entry name" value="PDZ_2"/>
    <property type="match status" value="2"/>
</dbReference>
<evidence type="ECO:0000256" key="3">
    <source>
        <dbReference type="SAM" id="SignalP"/>
    </source>
</evidence>
<dbReference type="InterPro" id="IPR036034">
    <property type="entry name" value="PDZ_sf"/>
</dbReference>
<dbReference type="PROSITE" id="PS50106">
    <property type="entry name" value="PDZ"/>
    <property type="match status" value="1"/>
</dbReference>
<dbReference type="PROSITE" id="PS51318">
    <property type="entry name" value="TAT"/>
    <property type="match status" value="1"/>
</dbReference>
<dbReference type="SUPFAM" id="SSF50156">
    <property type="entry name" value="PDZ domain-like"/>
    <property type="match status" value="2"/>
</dbReference>
<feature type="compositionally biased region" description="Pro residues" evidence="2">
    <location>
        <begin position="331"/>
        <end position="353"/>
    </location>
</feature>
<dbReference type="InterPro" id="IPR004387">
    <property type="entry name" value="Pept_M50_Zn"/>
</dbReference>
<evidence type="ECO:0000256" key="2">
    <source>
        <dbReference type="SAM" id="MobiDB-lite"/>
    </source>
</evidence>
<feature type="chain" id="PRO_5047199320" description="PDZ domain-containing protein" evidence="3">
    <location>
        <begin position="26"/>
        <end position="424"/>
    </location>
</feature>